<dbReference type="Gene3D" id="3.40.50.10330">
    <property type="entry name" value="Probable inorganic polyphosphate/atp-NAD kinase, domain 1"/>
    <property type="match status" value="1"/>
</dbReference>
<dbReference type="Proteomes" id="UP001595987">
    <property type="component" value="Unassembled WGS sequence"/>
</dbReference>
<keyword evidence="8" id="KW-1208">Phospholipid metabolism</keyword>
<keyword evidence="3 10" id="KW-0808">Transferase</keyword>
<dbReference type="PANTHER" id="PTHR12358:SF54">
    <property type="entry name" value="SPHINGOSINE KINASE RELATED PROTEIN"/>
    <property type="match status" value="1"/>
</dbReference>
<name>A0ABV9JF09_9LACT</name>
<keyword evidence="5 10" id="KW-0418">Kinase</keyword>
<keyword evidence="6" id="KW-0067">ATP-binding</keyword>
<dbReference type="InterPro" id="IPR005218">
    <property type="entry name" value="Diacylglycerol/lipid_kinase"/>
</dbReference>
<dbReference type="InterPro" id="IPR050187">
    <property type="entry name" value="Lipid_Phosphate_FormReg"/>
</dbReference>
<evidence type="ECO:0000256" key="4">
    <source>
        <dbReference type="ARBA" id="ARBA00022741"/>
    </source>
</evidence>
<gene>
    <name evidence="10" type="ORF">ACFO26_03540</name>
</gene>
<dbReference type="Pfam" id="PF00781">
    <property type="entry name" value="DAGK_cat"/>
    <property type="match status" value="1"/>
</dbReference>
<evidence type="ECO:0000256" key="5">
    <source>
        <dbReference type="ARBA" id="ARBA00022777"/>
    </source>
</evidence>
<accession>A0ABV9JF09</accession>
<protein>
    <submittedName>
        <fullName evidence="10">Diacylglycerol/lipid kinase family protein</fullName>
        <ecNumber evidence="10">2.7.1.-</ecNumber>
    </submittedName>
</protein>
<evidence type="ECO:0000256" key="3">
    <source>
        <dbReference type="ARBA" id="ARBA00022679"/>
    </source>
</evidence>
<dbReference type="InterPro" id="IPR001206">
    <property type="entry name" value="Diacylglycerol_kinase_cat_dom"/>
</dbReference>
<dbReference type="InterPro" id="IPR017438">
    <property type="entry name" value="ATP-NAD_kinase_N"/>
</dbReference>
<feature type="domain" description="DAGKc" evidence="9">
    <location>
        <begin position="1"/>
        <end position="129"/>
    </location>
</feature>
<evidence type="ECO:0000256" key="1">
    <source>
        <dbReference type="ARBA" id="ARBA00001946"/>
    </source>
</evidence>
<dbReference type="PANTHER" id="PTHR12358">
    <property type="entry name" value="SPHINGOSINE KINASE"/>
    <property type="match status" value="1"/>
</dbReference>
<keyword evidence="7" id="KW-0444">Lipid biosynthesis</keyword>
<evidence type="ECO:0000256" key="8">
    <source>
        <dbReference type="ARBA" id="ARBA00023264"/>
    </source>
</evidence>
<dbReference type="SUPFAM" id="SSF111331">
    <property type="entry name" value="NAD kinase/diacylglycerol kinase-like"/>
    <property type="match status" value="1"/>
</dbReference>
<evidence type="ECO:0000259" key="9">
    <source>
        <dbReference type="PROSITE" id="PS50146"/>
    </source>
</evidence>
<dbReference type="InterPro" id="IPR016064">
    <property type="entry name" value="NAD/diacylglycerol_kinase_sf"/>
</dbReference>
<dbReference type="InterPro" id="IPR045540">
    <property type="entry name" value="YegS/DAGK_C"/>
</dbReference>
<dbReference type="NCBIfam" id="TIGR00147">
    <property type="entry name" value="YegS/Rv2252/BmrU family lipid kinase"/>
    <property type="match status" value="1"/>
</dbReference>
<organism evidence="10 11">
    <name type="scientific">Lactococcus nasutitermitis</name>
    <dbReference type="NCBI Taxonomy" id="1652957"/>
    <lineage>
        <taxon>Bacteria</taxon>
        <taxon>Bacillati</taxon>
        <taxon>Bacillota</taxon>
        <taxon>Bacilli</taxon>
        <taxon>Lactobacillales</taxon>
        <taxon>Streptococcaceae</taxon>
        <taxon>Lactococcus</taxon>
    </lineage>
</organism>
<evidence type="ECO:0000313" key="10">
    <source>
        <dbReference type="EMBL" id="MFC4651970.1"/>
    </source>
</evidence>
<keyword evidence="7" id="KW-0443">Lipid metabolism</keyword>
<keyword evidence="11" id="KW-1185">Reference proteome</keyword>
<dbReference type="PROSITE" id="PS50146">
    <property type="entry name" value="DAGK"/>
    <property type="match status" value="1"/>
</dbReference>
<dbReference type="SMART" id="SM00046">
    <property type="entry name" value="DAGKc"/>
    <property type="match status" value="1"/>
</dbReference>
<dbReference type="RefSeq" id="WP_213533642.1">
    <property type="nucleotide sequence ID" value="NZ_BOVQ01000002.1"/>
</dbReference>
<keyword evidence="7" id="KW-0594">Phospholipid biosynthesis</keyword>
<evidence type="ECO:0000256" key="2">
    <source>
        <dbReference type="ARBA" id="ARBA00005983"/>
    </source>
</evidence>
<keyword evidence="4" id="KW-0547">Nucleotide-binding</keyword>
<dbReference type="GO" id="GO:0016301">
    <property type="term" value="F:kinase activity"/>
    <property type="evidence" value="ECO:0007669"/>
    <property type="project" value="UniProtKB-KW"/>
</dbReference>
<evidence type="ECO:0000313" key="11">
    <source>
        <dbReference type="Proteomes" id="UP001595987"/>
    </source>
</evidence>
<dbReference type="EC" id="2.7.1.-" evidence="10"/>
<dbReference type="EMBL" id="JBHSGD010000004">
    <property type="protein sequence ID" value="MFC4651970.1"/>
    <property type="molecule type" value="Genomic_DNA"/>
</dbReference>
<comment type="cofactor">
    <cofactor evidence="1">
        <name>Mg(2+)</name>
        <dbReference type="ChEBI" id="CHEBI:18420"/>
    </cofactor>
</comment>
<reference evidence="11" key="1">
    <citation type="journal article" date="2019" name="Int. J. Syst. Evol. Microbiol.">
        <title>The Global Catalogue of Microorganisms (GCM) 10K type strain sequencing project: providing services to taxonomists for standard genome sequencing and annotation.</title>
        <authorList>
            <consortium name="The Broad Institute Genomics Platform"/>
            <consortium name="The Broad Institute Genome Sequencing Center for Infectious Disease"/>
            <person name="Wu L."/>
            <person name="Ma J."/>
        </authorList>
    </citation>
    <scope>NUCLEOTIDE SEQUENCE [LARGE SCALE GENOMIC DNA]</scope>
    <source>
        <strain evidence="11">CCUG 63287</strain>
    </source>
</reference>
<comment type="similarity">
    <text evidence="2">Belongs to the diacylglycerol/lipid kinase family.</text>
</comment>
<evidence type="ECO:0000256" key="6">
    <source>
        <dbReference type="ARBA" id="ARBA00022840"/>
    </source>
</evidence>
<dbReference type="Gene3D" id="2.60.200.40">
    <property type="match status" value="1"/>
</dbReference>
<comment type="caution">
    <text evidence="10">The sequence shown here is derived from an EMBL/GenBank/DDBJ whole genome shotgun (WGS) entry which is preliminary data.</text>
</comment>
<dbReference type="Pfam" id="PF19279">
    <property type="entry name" value="YegS_C"/>
    <property type="match status" value="1"/>
</dbReference>
<proteinExistence type="inferred from homology"/>
<sequence length="306" mass="34121">MTYFILANPNSGAHKGARVLEKLLPYLETERVDYRLFATEKIGQEAELIKKICEQKEEIDHLIIIGGDGTLSLSIDALPAEMPFSYIPAGSGNDFARSLSLSTDPIQAFVALQKGNSHDIFIIKYQSQHLNGYALNNIGIGLDAAIVKATNEGGMKKFLNRLKLGSLSYLLTALHVLFTKKSFRADVNFFDSSVKNNDLFDRAFLMTFTKHPYFGGGIRIAPDASNLDANIHLVEFDRIPLAKIFPLIPKVLNATHLDNPNFIHHISENFSITTSDNQPIQIDGETHEIRATETLNLSTEKRTIIY</sequence>
<evidence type="ECO:0000256" key="7">
    <source>
        <dbReference type="ARBA" id="ARBA00023209"/>
    </source>
</evidence>